<protein>
    <submittedName>
        <fullName evidence="1">Uncharacterized protein</fullName>
    </submittedName>
</protein>
<dbReference type="EMBL" id="UINC01204322">
    <property type="protein sequence ID" value="SVE24994.1"/>
    <property type="molecule type" value="Genomic_DNA"/>
</dbReference>
<dbReference type="AlphaFoldDB" id="A0A383BYK1"/>
<proteinExistence type="predicted"/>
<accession>A0A383BYK1</accession>
<evidence type="ECO:0000313" key="1">
    <source>
        <dbReference type="EMBL" id="SVE24994.1"/>
    </source>
</evidence>
<sequence>MIQRDFLFLHMFAYALPGPSDHWKMDDATLSIRQYVAALSRLLVDFDDGENGRCDGCRVNIILI</sequence>
<organism evidence="1">
    <name type="scientific">marine metagenome</name>
    <dbReference type="NCBI Taxonomy" id="408172"/>
    <lineage>
        <taxon>unclassified sequences</taxon>
        <taxon>metagenomes</taxon>
        <taxon>ecological metagenomes</taxon>
    </lineage>
</organism>
<gene>
    <name evidence="1" type="ORF">METZ01_LOCUS477848</name>
</gene>
<reference evidence="1" key="1">
    <citation type="submission" date="2018-05" db="EMBL/GenBank/DDBJ databases">
        <authorList>
            <person name="Lanie J.A."/>
            <person name="Ng W.-L."/>
            <person name="Kazmierczak K.M."/>
            <person name="Andrzejewski T.M."/>
            <person name="Davidsen T.M."/>
            <person name="Wayne K.J."/>
            <person name="Tettelin H."/>
            <person name="Glass J.I."/>
            <person name="Rusch D."/>
            <person name="Podicherti R."/>
            <person name="Tsui H.-C.T."/>
            <person name="Winkler M.E."/>
        </authorList>
    </citation>
    <scope>NUCLEOTIDE SEQUENCE</scope>
</reference>
<name>A0A383BYK1_9ZZZZ</name>